<feature type="region of interest" description="Disordered" evidence="1">
    <location>
        <begin position="108"/>
        <end position="132"/>
    </location>
</feature>
<dbReference type="Proteomes" id="UP001190700">
    <property type="component" value="Unassembled WGS sequence"/>
</dbReference>
<accession>A0AAE0BZJ5</accession>
<comment type="caution">
    <text evidence="2">The sequence shown here is derived from an EMBL/GenBank/DDBJ whole genome shotgun (WGS) entry which is preliminary data.</text>
</comment>
<evidence type="ECO:0000313" key="2">
    <source>
        <dbReference type="EMBL" id="KAK3245657.1"/>
    </source>
</evidence>
<reference evidence="2 3" key="1">
    <citation type="journal article" date="2015" name="Genome Biol. Evol.">
        <title>Comparative Genomics of a Bacterivorous Green Alga Reveals Evolutionary Causalities and Consequences of Phago-Mixotrophic Mode of Nutrition.</title>
        <authorList>
            <person name="Burns J.A."/>
            <person name="Paasch A."/>
            <person name="Narechania A."/>
            <person name="Kim E."/>
        </authorList>
    </citation>
    <scope>NUCLEOTIDE SEQUENCE [LARGE SCALE GENOMIC DNA]</scope>
    <source>
        <strain evidence="2 3">PLY_AMNH</strain>
    </source>
</reference>
<dbReference type="PROSITE" id="PS50096">
    <property type="entry name" value="IQ"/>
    <property type="match status" value="1"/>
</dbReference>
<feature type="compositionally biased region" description="Polar residues" evidence="1">
    <location>
        <begin position="109"/>
        <end position="123"/>
    </location>
</feature>
<feature type="non-terminal residue" evidence="2">
    <location>
        <position position="1"/>
    </location>
</feature>
<protein>
    <submittedName>
        <fullName evidence="2">Uncharacterized protein</fullName>
    </submittedName>
</protein>
<name>A0AAE0BZJ5_9CHLO</name>
<organism evidence="2 3">
    <name type="scientific">Cymbomonas tetramitiformis</name>
    <dbReference type="NCBI Taxonomy" id="36881"/>
    <lineage>
        <taxon>Eukaryota</taxon>
        <taxon>Viridiplantae</taxon>
        <taxon>Chlorophyta</taxon>
        <taxon>Pyramimonadophyceae</taxon>
        <taxon>Pyramimonadales</taxon>
        <taxon>Pyramimonadaceae</taxon>
        <taxon>Cymbomonas</taxon>
    </lineage>
</organism>
<keyword evidence="3" id="KW-1185">Reference proteome</keyword>
<dbReference type="EMBL" id="LGRX02030450">
    <property type="protein sequence ID" value="KAK3245657.1"/>
    <property type="molecule type" value="Genomic_DNA"/>
</dbReference>
<dbReference type="AlphaFoldDB" id="A0AAE0BZJ5"/>
<evidence type="ECO:0000313" key="3">
    <source>
        <dbReference type="Proteomes" id="UP001190700"/>
    </source>
</evidence>
<evidence type="ECO:0000256" key="1">
    <source>
        <dbReference type="SAM" id="MobiDB-lite"/>
    </source>
</evidence>
<sequence length="211" mass="22924">PELGAGAKLELTEGNLHGTVHSHGRLERGPRRLERAAVRLEEGSQTAQAADSVGWSQAFLRLRRAAGRLSDSARGAWLEMWGRVARRCIIARRRGLGKSASRRRDVTCPLSTGTTAHDLSQPGSACDGGSAAPDALEASPAAEAKLSTAVVAVFGTPPAARRDAAARRIQVAFREVRARSDFWSLLLIEEERLVEEERLEAQLRVMEELVQ</sequence>
<proteinExistence type="predicted"/>
<gene>
    <name evidence="2" type="ORF">CYMTET_44790</name>
</gene>